<comment type="similarity">
    <text evidence="1">Belongs to the SUN family.</text>
</comment>
<accession>A0A6G0XNU9</accession>
<proteinExistence type="inferred from homology"/>
<dbReference type="AlphaFoldDB" id="A0A6G0XNU9"/>
<reference evidence="3 4" key="1">
    <citation type="submission" date="2019-07" db="EMBL/GenBank/DDBJ databases">
        <title>Genomics analysis of Aphanomyces spp. identifies a new class of oomycete effector associated with host adaptation.</title>
        <authorList>
            <person name="Gaulin E."/>
        </authorList>
    </citation>
    <scope>NUCLEOTIDE SEQUENCE [LARGE SCALE GENOMIC DNA]</scope>
    <source>
        <strain evidence="3 4">ATCC 201684</strain>
    </source>
</reference>
<feature type="region of interest" description="Disordered" evidence="2">
    <location>
        <begin position="65"/>
        <end position="110"/>
    </location>
</feature>
<dbReference type="VEuPathDB" id="FungiDB:AeMF1_014021"/>
<sequence>MQDRVAAVLWTDRRKRLLLAAFLTLLALFAVVATLIATVESHNDANVPPPGDATARENSVAGHEMIAPPISPTSAPPASLGGEVSSSPSSSSSGGADKDDKNATTRAPTTTAAPNIVTQCSAADPTSVCYLPPASSSYCMLDKSMDPNVMYVANPSIANANGGFAMDQACASGSRCTYGCEPPFVPSSNGWSNADCIPYLALCPPYSPATATGGILCDNGRVIADDPTQHLCVPGLNTSFVTNYVPATLSTCLAVTPGSGSPMVGVEIAQNQTKQLTSYPQWFWRGVSAQMYVNLPGVRRIAACQRNADPLSLNAQGLDTMPFVVGGGSLPGSGCAACGQHTLAFNDGFDFRKAYSKVPGYGIRVRNCNDQSCGPVQCDATYVYNPTTLTLDAYWVKYNTVFDSTSVGCVADVVCFVKPALELYPHCSL</sequence>
<protein>
    <submittedName>
        <fullName evidence="3">Uncharacterized protein</fullName>
    </submittedName>
</protein>
<dbReference type="InterPro" id="IPR005556">
    <property type="entry name" value="SUN"/>
</dbReference>
<comment type="caution">
    <text evidence="3">The sequence shown here is derived from an EMBL/GenBank/DDBJ whole genome shotgun (WGS) entry which is preliminary data.</text>
</comment>
<keyword evidence="4" id="KW-1185">Reference proteome</keyword>
<gene>
    <name evidence="3" type="ORF">Ae201684_002937</name>
</gene>
<feature type="compositionally biased region" description="Low complexity" evidence="2">
    <location>
        <begin position="76"/>
        <end position="95"/>
    </location>
</feature>
<dbReference type="EMBL" id="VJMJ01000032">
    <property type="protein sequence ID" value="KAF0742000.1"/>
    <property type="molecule type" value="Genomic_DNA"/>
</dbReference>
<name>A0A6G0XNU9_9STRA</name>
<evidence type="ECO:0000256" key="1">
    <source>
        <dbReference type="ARBA" id="ARBA00010579"/>
    </source>
</evidence>
<dbReference type="Proteomes" id="UP000481153">
    <property type="component" value="Unassembled WGS sequence"/>
</dbReference>
<dbReference type="Pfam" id="PF03856">
    <property type="entry name" value="SUN"/>
    <property type="match status" value="1"/>
</dbReference>
<evidence type="ECO:0000256" key="2">
    <source>
        <dbReference type="SAM" id="MobiDB-lite"/>
    </source>
</evidence>
<organism evidence="3 4">
    <name type="scientific">Aphanomyces euteiches</name>
    <dbReference type="NCBI Taxonomy" id="100861"/>
    <lineage>
        <taxon>Eukaryota</taxon>
        <taxon>Sar</taxon>
        <taxon>Stramenopiles</taxon>
        <taxon>Oomycota</taxon>
        <taxon>Saprolegniomycetes</taxon>
        <taxon>Saprolegniales</taxon>
        <taxon>Verrucalvaceae</taxon>
        <taxon>Aphanomyces</taxon>
    </lineage>
</organism>
<evidence type="ECO:0000313" key="4">
    <source>
        <dbReference type="Proteomes" id="UP000481153"/>
    </source>
</evidence>
<evidence type="ECO:0000313" key="3">
    <source>
        <dbReference type="EMBL" id="KAF0742000.1"/>
    </source>
</evidence>